<reference evidence="1" key="1">
    <citation type="submission" date="2018-06" db="EMBL/GenBank/DDBJ databases">
        <authorList>
            <person name="Zhirakovskaya E."/>
        </authorList>
    </citation>
    <scope>NUCLEOTIDE SEQUENCE</scope>
</reference>
<organism evidence="1">
    <name type="scientific">hydrothermal vent metagenome</name>
    <dbReference type="NCBI Taxonomy" id="652676"/>
    <lineage>
        <taxon>unclassified sequences</taxon>
        <taxon>metagenomes</taxon>
        <taxon>ecological metagenomes</taxon>
    </lineage>
</organism>
<dbReference type="GO" id="GO:0004827">
    <property type="term" value="F:proline-tRNA ligase activity"/>
    <property type="evidence" value="ECO:0007669"/>
    <property type="project" value="UniProtKB-EC"/>
</dbReference>
<proteinExistence type="predicted"/>
<feature type="non-terminal residue" evidence="1">
    <location>
        <position position="52"/>
    </location>
</feature>
<keyword evidence="1" id="KW-0030">Aminoacyl-tRNA synthetase</keyword>
<protein>
    <submittedName>
        <fullName evidence="1">Prolyl-tRNA synthetase, bacterial type</fullName>
        <ecNumber evidence="1">6.1.1.15</ecNumber>
    </submittedName>
</protein>
<accession>A0A3B0T3F1</accession>
<dbReference type="EC" id="6.1.1.15" evidence="1"/>
<gene>
    <name evidence="1" type="ORF">MNBD_BACTEROID05-900</name>
</gene>
<sequence length="52" mass="5867">MYWSKYFIPTLKEAPAKTEAVSHKLLLRSGLVHMLTSGVYSYLPLGLKVLSK</sequence>
<evidence type="ECO:0000313" key="1">
    <source>
        <dbReference type="EMBL" id="VAW12865.1"/>
    </source>
</evidence>
<name>A0A3B0T3F1_9ZZZZ</name>
<keyword evidence="1" id="KW-0436">Ligase</keyword>
<dbReference type="InterPro" id="IPR045864">
    <property type="entry name" value="aa-tRNA-synth_II/BPL/LPL"/>
</dbReference>
<dbReference type="Gene3D" id="3.30.930.10">
    <property type="entry name" value="Bira Bifunctional Protein, Domain 2"/>
    <property type="match status" value="1"/>
</dbReference>
<dbReference type="SUPFAM" id="SSF55681">
    <property type="entry name" value="Class II aaRS and biotin synthetases"/>
    <property type="match status" value="1"/>
</dbReference>
<dbReference type="AlphaFoldDB" id="A0A3B0T3F1"/>
<dbReference type="EMBL" id="UOEN01000131">
    <property type="protein sequence ID" value="VAW12865.1"/>
    <property type="molecule type" value="Genomic_DNA"/>
</dbReference>